<accession>A0ABU4WLG1</accession>
<protein>
    <submittedName>
        <fullName evidence="1">Uncharacterized protein</fullName>
    </submittedName>
</protein>
<reference evidence="1 2" key="1">
    <citation type="submission" date="2022-03" db="EMBL/GenBank/DDBJ databases">
        <title>Novel taxa within the pig intestine.</title>
        <authorList>
            <person name="Wylensek D."/>
            <person name="Bishof K."/>
            <person name="Afrizal A."/>
            <person name="Clavel T."/>
        </authorList>
    </citation>
    <scope>NUCLEOTIDE SEQUENCE [LARGE SCALE GENOMIC DNA]</scope>
    <source>
        <strain evidence="1 2">Cla-KB-P134</strain>
    </source>
</reference>
<gene>
    <name evidence="1" type="ORF">MOZ64_05920</name>
</gene>
<evidence type="ECO:0000313" key="1">
    <source>
        <dbReference type="EMBL" id="MDX8417377.1"/>
    </source>
</evidence>
<evidence type="ECO:0000313" key="2">
    <source>
        <dbReference type="Proteomes" id="UP001285244"/>
    </source>
</evidence>
<dbReference type="EMBL" id="JALBUS010000007">
    <property type="protein sequence ID" value="MDX8417377.1"/>
    <property type="molecule type" value="Genomic_DNA"/>
</dbReference>
<sequence length="172" mass="19974">MVHKINALKVVELLKKFRRAKKYALLNEKEKEKKIMSCYVLGNESLSVIVKAFEIYQVEFRAECFKKTLGAIRDVNKMRCAMGQALLDINCASYNYRYNESGKYKFQYIDPVIVKNGKIDTGLILGCIESFEYQSCEIPNYYSSIIHMTLCNLKDAMLQRYIEKDGFEVGWA</sequence>
<organism evidence="1 2">
    <name type="scientific">Absicoccus intestinalis</name>
    <dbReference type="NCBI Taxonomy" id="2926319"/>
    <lineage>
        <taxon>Bacteria</taxon>
        <taxon>Bacillati</taxon>
        <taxon>Bacillota</taxon>
        <taxon>Erysipelotrichia</taxon>
        <taxon>Erysipelotrichales</taxon>
        <taxon>Erysipelotrichaceae</taxon>
        <taxon>Absicoccus</taxon>
    </lineage>
</organism>
<name>A0ABU4WLG1_9FIRM</name>
<comment type="caution">
    <text evidence="1">The sequence shown here is derived from an EMBL/GenBank/DDBJ whole genome shotgun (WGS) entry which is preliminary data.</text>
</comment>
<keyword evidence="2" id="KW-1185">Reference proteome</keyword>
<dbReference type="RefSeq" id="WP_320325673.1">
    <property type="nucleotide sequence ID" value="NZ_JALBUS010000007.1"/>
</dbReference>
<dbReference type="Proteomes" id="UP001285244">
    <property type="component" value="Unassembled WGS sequence"/>
</dbReference>
<proteinExistence type="predicted"/>